<dbReference type="AlphaFoldDB" id="A0A0A8YX10"/>
<reference evidence="1" key="1">
    <citation type="submission" date="2014-09" db="EMBL/GenBank/DDBJ databases">
        <authorList>
            <person name="Magalhaes I.L.F."/>
            <person name="Oliveira U."/>
            <person name="Santos F.R."/>
            <person name="Vidigal T.H.D.A."/>
            <person name="Brescovit A.D."/>
            <person name="Santos A.J."/>
        </authorList>
    </citation>
    <scope>NUCLEOTIDE SEQUENCE</scope>
    <source>
        <tissue evidence="1">Shoot tissue taken approximately 20 cm above the soil surface</tissue>
    </source>
</reference>
<reference evidence="1" key="2">
    <citation type="journal article" date="2015" name="Data Brief">
        <title>Shoot transcriptome of the giant reed, Arundo donax.</title>
        <authorList>
            <person name="Barrero R.A."/>
            <person name="Guerrero F.D."/>
            <person name="Moolhuijzen P."/>
            <person name="Goolsby J.A."/>
            <person name="Tidwell J."/>
            <person name="Bellgard S.E."/>
            <person name="Bellgard M.I."/>
        </authorList>
    </citation>
    <scope>NUCLEOTIDE SEQUENCE</scope>
    <source>
        <tissue evidence="1">Shoot tissue taken approximately 20 cm above the soil surface</tissue>
    </source>
</reference>
<organism evidence="1">
    <name type="scientific">Arundo donax</name>
    <name type="common">Giant reed</name>
    <name type="synonym">Donax arundinaceus</name>
    <dbReference type="NCBI Taxonomy" id="35708"/>
    <lineage>
        <taxon>Eukaryota</taxon>
        <taxon>Viridiplantae</taxon>
        <taxon>Streptophyta</taxon>
        <taxon>Embryophyta</taxon>
        <taxon>Tracheophyta</taxon>
        <taxon>Spermatophyta</taxon>
        <taxon>Magnoliopsida</taxon>
        <taxon>Liliopsida</taxon>
        <taxon>Poales</taxon>
        <taxon>Poaceae</taxon>
        <taxon>PACMAD clade</taxon>
        <taxon>Arundinoideae</taxon>
        <taxon>Arundineae</taxon>
        <taxon>Arundo</taxon>
    </lineage>
</organism>
<accession>A0A0A8YX10</accession>
<proteinExistence type="predicted"/>
<name>A0A0A8YX10_ARUDO</name>
<evidence type="ECO:0000313" key="1">
    <source>
        <dbReference type="EMBL" id="JAD31664.1"/>
    </source>
</evidence>
<protein>
    <submittedName>
        <fullName evidence="1">Uncharacterized protein</fullName>
    </submittedName>
</protein>
<dbReference type="EMBL" id="GBRH01266231">
    <property type="protein sequence ID" value="JAD31664.1"/>
    <property type="molecule type" value="Transcribed_RNA"/>
</dbReference>
<sequence>MVTVDKVRKCIIYKDGLGFNEVTDSFIFHYL</sequence>